<reference evidence="1" key="1">
    <citation type="submission" date="2022-09" db="EMBL/GenBank/DDBJ databases">
        <title>Novosphingobium sp. Nov., a polycyclic aromatic hydrocarbon-degrading bacterium isolated form mangrove sediments in HongKong.</title>
        <authorList>
            <person name="Hu Z."/>
        </authorList>
    </citation>
    <scope>NUCLEOTIDE SEQUENCE</scope>
    <source>
        <strain evidence="1">HK4-1</strain>
    </source>
</reference>
<dbReference type="CDD" id="cd08589">
    <property type="entry name" value="PI-PLCc_SaPLC1_like"/>
    <property type="match status" value="1"/>
</dbReference>
<dbReference type="Proteomes" id="UP001165583">
    <property type="component" value="Unassembled WGS sequence"/>
</dbReference>
<sequence>MAKMPAHHAVLQCKVLSMRLIPVLAGLIAFTGLSAAYAQPAPSPANCGGDPDIEGPCAAMFDAMPMNEIQAIGSHNSYHQRPTLPELKLIEHIRPGTSPGWDYGHAPLDEQLDRGMRQLELDVYYDPEGGRYADPLGPRLTAGTRGAAPYDAAPMQAPGFKVMHMQDIDVRSSCATLLSCLGQIRDWSNAHSGHVPLLIMFNTKQEMIDFEGTVRPLAVNQKAFAALEKEILTVFTRDEILTPDDVRQGEATLPDALRKHGWPTLRQTRGKVLFLIDENASVIKTYMKRSKALEGKLLFVKSVAPTQPHAAIFVENEPLKQYDEICRLVESGFIVRTRADANLKEARSGDDTRMVAALGSGAQFVTTDMYQARADLGSYSVSLPDNQVARRNPRLWRERMSAVTEPSRDCRRP</sequence>
<dbReference type="Pfam" id="PF16670">
    <property type="entry name" value="PI-PLC-C1"/>
    <property type="match status" value="1"/>
</dbReference>
<dbReference type="Gene3D" id="3.20.20.190">
    <property type="entry name" value="Phosphatidylinositol (PI) phosphodiesterase"/>
    <property type="match status" value="1"/>
</dbReference>
<dbReference type="PROSITE" id="PS50007">
    <property type="entry name" value="PIPLC_X_DOMAIN"/>
    <property type="match status" value="1"/>
</dbReference>
<gene>
    <name evidence="1" type="ORF">NZK81_04570</name>
</gene>
<name>A0ABT2I1Y5_9SPHN</name>
<proteinExistence type="predicted"/>
<dbReference type="SUPFAM" id="SSF51695">
    <property type="entry name" value="PLC-like phosphodiesterases"/>
    <property type="match status" value="1"/>
</dbReference>
<dbReference type="RefSeq" id="WP_260044316.1">
    <property type="nucleotide sequence ID" value="NZ_JANZXA010000002.1"/>
</dbReference>
<comment type="caution">
    <text evidence="1">The sequence shown here is derived from an EMBL/GenBank/DDBJ whole genome shotgun (WGS) entry which is preliminary data.</text>
</comment>
<dbReference type="InterPro" id="IPR017946">
    <property type="entry name" value="PLC-like_Pdiesterase_TIM-brl"/>
</dbReference>
<evidence type="ECO:0000313" key="1">
    <source>
        <dbReference type="EMBL" id="MCT2398811.1"/>
    </source>
</evidence>
<protein>
    <submittedName>
        <fullName evidence="1">Phosphatidylinositol-specific phospholipase C1-like protein</fullName>
    </submittedName>
</protein>
<dbReference type="EMBL" id="JANZXA010000002">
    <property type="protein sequence ID" value="MCT2398811.1"/>
    <property type="molecule type" value="Genomic_DNA"/>
</dbReference>
<dbReference type="InterPro" id="IPR032075">
    <property type="entry name" value="PI-PLC-C1"/>
</dbReference>
<organism evidence="1 2">
    <name type="scientific">Novosphingobium mangrovi</name>
    <name type="common">ex Huang et al. 2023</name>
    <dbReference type="NCBI Taxonomy" id="2976432"/>
    <lineage>
        <taxon>Bacteria</taxon>
        <taxon>Pseudomonadati</taxon>
        <taxon>Pseudomonadota</taxon>
        <taxon>Alphaproteobacteria</taxon>
        <taxon>Sphingomonadales</taxon>
        <taxon>Sphingomonadaceae</taxon>
        <taxon>Novosphingobium</taxon>
    </lineage>
</organism>
<evidence type="ECO:0000313" key="2">
    <source>
        <dbReference type="Proteomes" id="UP001165583"/>
    </source>
</evidence>
<keyword evidence="2" id="KW-1185">Reference proteome</keyword>
<accession>A0ABT2I1Y5</accession>